<feature type="chain" id="PRO_5040983993" description="CBM6 domain-containing protein" evidence="3">
    <location>
        <begin position="30"/>
        <end position="482"/>
    </location>
</feature>
<dbReference type="PANTHER" id="PTHR43662">
    <property type="match status" value="1"/>
</dbReference>
<organism evidence="5 6">
    <name type="scientific">Dactylosporangium matsuzakiense</name>
    <dbReference type="NCBI Taxonomy" id="53360"/>
    <lineage>
        <taxon>Bacteria</taxon>
        <taxon>Bacillati</taxon>
        <taxon>Actinomycetota</taxon>
        <taxon>Actinomycetes</taxon>
        <taxon>Micromonosporales</taxon>
        <taxon>Micromonosporaceae</taxon>
        <taxon>Dactylosporangium</taxon>
    </lineage>
</organism>
<dbReference type="PROSITE" id="PS51175">
    <property type="entry name" value="CBM6"/>
    <property type="match status" value="1"/>
</dbReference>
<feature type="signal peptide" evidence="3">
    <location>
        <begin position="1"/>
        <end position="29"/>
    </location>
</feature>
<evidence type="ECO:0000256" key="1">
    <source>
        <dbReference type="ARBA" id="ARBA00022729"/>
    </source>
</evidence>
<name>A0A9W6NPF9_9ACTN</name>
<evidence type="ECO:0000313" key="5">
    <source>
        <dbReference type="EMBL" id="GLL04273.1"/>
    </source>
</evidence>
<dbReference type="RefSeq" id="WP_261964642.1">
    <property type="nucleotide sequence ID" value="NZ_BAAAXA010000001.1"/>
</dbReference>
<dbReference type="Pfam" id="PF09362">
    <property type="entry name" value="DUF1996"/>
    <property type="match status" value="1"/>
</dbReference>
<proteinExistence type="predicted"/>
<dbReference type="InterPro" id="IPR006584">
    <property type="entry name" value="Cellulose-bd_IV"/>
</dbReference>
<dbReference type="InterPro" id="IPR008979">
    <property type="entry name" value="Galactose-bd-like_sf"/>
</dbReference>
<feature type="compositionally biased region" description="Low complexity" evidence="2">
    <location>
        <begin position="166"/>
        <end position="193"/>
    </location>
</feature>
<keyword evidence="1 3" id="KW-0732">Signal</keyword>
<dbReference type="InterPro" id="IPR005084">
    <property type="entry name" value="CBM6"/>
</dbReference>
<dbReference type="PANTHER" id="PTHR43662:SF3">
    <property type="entry name" value="DOMAIN PROTEIN, PUTATIVE (AFU_ORTHOLOGUE AFUA_6G11970)-RELATED"/>
    <property type="match status" value="1"/>
</dbReference>
<protein>
    <recommendedName>
        <fullName evidence="4">CBM6 domain-containing protein</fullName>
    </recommendedName>
</protein>
<evidence type="ECO:0000256" key="2">
    <source>
        <dbReference type="SAM" id="MobiDB-lite"/>
    </source>
</evidence>
<feature type="region of interest" description="Disordered" evidence="2">
    <location>
        <begin position="166"/>
        <end position="198"/>
    </location>
</feature>
<dbReference type="CDD" id="cd04084">
    <property type="entry name" value="CBM6_xylanase-like"/>
    <property type="match status" value="1"/>
</dbReference>
<evidence type="ECO:0000259" key="4">
    <source>
        <dbReference type="PROSITE" id="PS51175"/>
    </source>
</evidence>
<dbReference type="Gene3D" id="2.60.120.260">
    <property type="entry name" value="Galactose-binding domain-like"/>
    <property type="match status" value="1"/>
</dbReference>
<reference evidence="5" key="1">
    <citation type="journal article" date="2014" name="Int. J. Syst. Evol. Microbiol.">
        <title>Complete genome sequence of Corynebacterium casei LMG S-19264T (=DSM 44701T), isolated from a smear-ripened cheese.</title>
        <authorList>
            <consortium name="US DOE Joint Genome Institute (JGI-PGF)"/>
            <person name="Walter F."/>
            <person name="Albersmeier A."/>
            <person name="Kalinowski J."/>
            <person name="Ruckert C."/>
        </authorList>
    </citation>
    <scope>NUCLEOTIDE SEQUENCE</scope>
    <source>
        <strain evidence="5">VKM Ac-1321</strain>
    </source>
</reference>
<evidence type="ECO:0000313" key="6">
    <source>
        <dbReference type="Proteomes" id="UP001143480"/>
    </source>
</evidence>
<feature type="domain" description="CBM6" evidence="4">
    <location>
        <begin position="35"/>
        <end position="161"/>
    </location>
</feature>
<gene>
    <name evidence="5" type="ORF">GCM10017581_060200</name>
</gene>
<dbReference type="Pfam" id="PF03422">
    <property type="entry name" value="CBM_6"/>
    <property type="match status" value="1"/>
</dbReference>
<dbReference type="Proteomes" id="UP001143480">
    <property type="component" value="Unassembled WGS sequence"/>
</dbReference>
<accession>A0A9W6NPF9</accession>
<dbReference type="GO" id="GO:0030246">
    <property type="term" value="F:carbohydrate binding"/>
    <property type="evidence" value="ECO:0007669"/>
    <property type="project" value="InterPro"/>
</dbReference>
<comment type="caution">
    <text evidence="5">The sequence shown here is derived from an EMBL/GenBank/DDBJ whole genome shotgun (WGS) entry which is preliminary data.</text>
</comment>
<dbReference type="SUPFAM" id="SSF49785">
    <property type="entry name" value="Galactose-binding domain-like"/>
    <property type="match status" value="1"/>
</dbReference>
<feature type="region of interest" description="Disordered" evidence="2">
    <location>
        <begin position="40"/>
        <end position="59"/>
    </location>
</feature>
<dbReference type="AlphaFoldDB" id="A0A9W6NPF9"/>
<dbReference type="EMBL" id="BSFP01000043">
    <property type="protein sequence ID" value="GLL04273.1"/>
    <property type="molecule type" value="Genomic_DNA"/>
</dbReference>
<dbReference type="SMART" id="SM00606">
    <property type="entry name" value="CBD_IV"/>
    <property type="match status" value="1"/>
</dbReference>
<reference evidence="5" key="2">
    <citation type="submission" date="2023-01" db="EMBL/GenBank/DDBJ databases">
        <authorList>
            <person name="Sun Q."/>
            <person name="Evtushenko L."/>
        </authorList>
    </citation>
    <scope>NUCLEOTIDE SEQUENCE</scope>
    <source>
        <strain evidence="5">VKM Ac-1321</strain>
    </source>
</reference>
<evidence type="ECO:0000256" key="3">
    <source>
        <dbReference type="SAM" id="SignalP"/>
    </source>
</evidence>
<dbReference type="InterPro" id="IPR018535">
    <property type="entry name" value="DUF1996"/>
</dbReference>
<sequence>MRRTRVLIAAAAVAALGVAGGVYMATANADENTAPKLEAEAFSAQSGAQTEGTRDTGGGKNVGWLANGDWLQYDDVSIGGADLSVRIAAQNQAGGAIELHLGSPAGPLLATFPVASTGNWQTWKTVTATATSVPAGKQTVVAVMKSAQQWDFVNINWFTLGTGGRPPATATVAPPASASPSKTGSVTPTPTGGTTNGSGTAGWVDVDQAAWQQQLAAFDKIQQLPIPGGTTRVSEFHTDCSVSGEAPDDPIVFPGLPGASHMHTFFGPKVTATSKPADLFGETTNCNAPGDNSAYWVPQLQKNGQPVKMKSFRVYYGSRLADPSVTKPFPPGLVMIAGDAKKQAATPKGQNGQFWCAGSAEVGRSADGNWPVCAPGGNLIFQLTFTDCWDGKHIDSPDHKSHMGNAVNGKCQGDFPVAIPNLSFMVNYDSLGGDGLALSSGMASSMHGDFMNAWKPENLNPLVKVCLDAKAKCGITPSFTGG</sequence>
<keyword evidence="6" id="KW-1185">Reference proteome</keyword>